<dbReference type="InterPro" id="IPR002509">
    <property type="entry name" value="NODB_dom"/>
</dbReference>
<dbReference type="PANTHER" id="PTHR34216:SF3">
    <property type="entry name" value="POLY-BETA-1,6-N-ACETYL-D-GLUCOSAMINE N-DEACETYLASE"/>
    <property type="match status" value="1"/>
</dbReference>
<comment type="similarity">
    <text evidence="3">Belongs to the polysaccharide deacetylase family.</text>
</comment>
<evidence type="ECO:0000313" key="8">
    <source>
        <dbReference type="EMBL" id="WEX81740.1"/>
    </source>
</evidence>
<dbReference type="CDD" id="cd10918">
    <property type="entry name" value="CE4_NodB_like_5s_6s"/>
    <property type="match status" value="1"/>
</dbReference>
<dbReference type="CDD" id="cd00761">
    <property type="entry name" value="Glyco_tranf_GTA_type"/>
    <property type="match status" value="1"/>
</dbReference>
<evidence type="ECO:0000256" key="1">
    <source>
        <dbReference type="ARBA" id="ARBA00003236"/>
    </source>
</evidence>
<keyword evidence="8" id="KW-0808">Transferase</keyword>
<evidence type="ECO:0000256" key="3">
    <source>
        <dbReference type="ARBA" id="ARBA00010973"/>
    </source>
</evidence>
<dbReference type="Proteomes" id="UP001235547">
    <property type="component" value="Chromosome 2"/>
</dbReference>
<keyword evidence="8" id="KW-0328">Glycosyltransferase</keyword>
<keyword evidence="9" id="KW-1185">Reference proteome</keyword>
<dbReference type="Gene3D" id="3.90.550.10">
    <property type="entry name" value="Spore Coat Polysaccharide Biosynthesis Protein SpsA, Chain A"/>
    <property type="match status" value="1"/>
</dbReference>
<dbReference type="Pfam" id="PF00535">
    <property type="entry name" value="Glycos_transf_2"/>
    <property type="match status" value="1"/>
</dbReference>
<feature type="domain" description="NodB homology" evidence="7">
    <location>
        <begin position="518"/>
        <end position="693"/>
    </location>
</feature>
<accession>A0ABY8CSW3</accession>
<dbReference type="PANTHER" id="PTHR34216">
    <property type="match status" value="1"/>
</dbReference>
<dbReference type="EMBL" id="CP120370">
    <property type="protein sequence ID" value="WEX81740.1"/>
    <property type="molecule type" value="Genomic_DNA"/>
</dbReference>
<evidence type="ECO:0000313" key="9">
    <source>
        <dbReference type="Proteomes" id="UP001235547"/>
    </source>
</evidence>
<comment type="function">
    <text evidence="1">Is involved in generating a small heat-stable compound (Nod), an acylated oligomer of N-acetylglucosamine, that stimulates mitosis in various plant protoplasts.</text>
</comment>
<evidence type="ECO:0000256" key="6">
    <source>
        <dbReference type="ARBA" id="ARBA00032976"/>
    </source>
</evidence>
<organism evidence="8 9">
    <name type="scientific">Sinorhizobium numidicum</name>
    <dbReference type="NCBI Taxonomy" id="680248"/>
    <lineage>
        <taxon>Bacteria</taxon>
        <taxon>Pseudomonadati</taxon>
        <taxon>Pseudomonadota</taxon>
        <taxon>Alphaproteobacteria</taxon>
        <taxon>Hyphomicrobiales</taxon>
        <taxon>Rhizobiaceae</taxon>
        <taxon>Sinorhizobium/Ensifer group</taxon>
        <taxon>Sinorhizobium</taxon>
    </lineage>
</organism>
<dbReference type="InterPro" id="IPR011330">
    <property type="entry name" value="Glyco_hydro/deAcase_b/a-brl"/>
</dbReference>
<comment type="subcellular location">
    <subcellularLocation>
        <location evidence="2">Secreted</location>
    </subcellularLocation>
</comment>
<dbReference type="SUPFAM" id="SSF88713">
    <property type="entry name" value="Glycoside hydrolase/deacetylase"/>
    <property type="match status" value="1"/>
</dbReference>
<dbReference type="InterPro" id="IPR051398">
    <property type="entry name" value="Polysacch_Deacetylase"/>
</dbReference>
<dbReference type="Gene3D" id="3.20.20.370">
    <property type="entry name" value="Glycoside hydrolase/deacetylase"/>
    <property type="match status" value="1"/>
</dbReference>
<evidence type="ECO:0000256" key="4">
    <source>
        <dbReference type="ARBA" id="ARBA00020071"/>
    </source>
</evidence>
<gene>
    <name evidence="8" type="ORF">PYH38_000263</name>
</gene>
<dbReference type="Pfam" id="PF01522">
    <property type="entry name" value="Polysacc_deac_1"/>
    <property type="match status" value="1"/>
</dbReference>
<dbReference type="InterPro" id="IPR001173">
    <property type="entry name" value="Glyco_trans_2-like"/>
</dbReference>
<reference evidence="8 9" key="1">
    <citation type="submission" date="2023-03" db="EMBL/GenBank/DDBJ databases">
        <authorList>
            <person name="Kaur S."/>
            <person name="Espinosa-Saiz D."/>
            <person name="Velazquez E."/>
            <person name="Menendez E."/>
            <person name="diCenzo G.C."/>
        </authorList>
    </citation>
    <scope>NUCLEOTIDE SEQUENCE [LARGE SCALE GENOMIC DNA]</scope>
    <source>
        <strain evidence="8 9">LMG 27395</strain>
    </source>
</reference>
<protein>
    <recommendedName>
        <fullName evidence="4">Chitooligosaccharide deacetylase</fullName>
    </recommendedName>
    <alternativeName>
        <fullName evidence="6">Nodulation protein B</fullName>
    </alternativeName>
</protein>
<sequence>MTLPAITFLIPAYNASGTLAQCIGSLRDQTFANWQAVIVDDGSIDDTFEVAKRLSAADARIAVFRQDNAGAAAARNHAASMAEAPFLCMLDADDWIESDFVDCMLPHASGGHSPIIAHCFYRRVTAAGVALPVEKAPDLTGDAAKREFSSYCALAIHTAVFPRSLFDELGGMDTRLATCEEWDLWLRMAFCGAKFRPVPKCLANYRMRSGSLSRDPMKLVRDAVAVITRAASLRQGDASAAADPHHLGPEISQVRMLAWVASVNAGGATDLPSLAALLPIFPNVAGYEAFLAEVTLHGLRTGLMVADEGEVLECIDDWIVPVAALFDYLEGRSMDDISQLTLVCEKMAAALKPNGYILTAHAHLRGDEPDRTGFDWSRPFGVATIKQTFESVPGLALEKTIETELYAIHLFRKGEAKRTSVSREEYGRPLQPTVAKFIVWGPGGMGRAAAWETETTTEIPVLMYHRIAEEGPATLLRYRTTAEDFRKQLQFLHRQGFYGLNSVQLGALLKDGKPVRGRPVLVTFDDAYADFATDAYPILEDNDFSADVFVVTAKVGGHSDWDRTYGEPAKLMDWDQIRALHSKGVSFGSHLATHRPASSLGGDMLAIEALESRCILERKLGAAVNSIALPYGIADFRVPSTLEKCGYEIAFTTRQAKVSLQDNRLSLPRLEVRGDRPLAEFATLLGLGGAFVG</sequence>
<keyword evidence="5" id="KW-0732">Signal</keyword>
<name>A0ABY8CSW3_9HYPH</name>
<dbReference type="InterPro" id="IPR029044">
    <property type="entry name" value="Nucleotide-diphossugar_trans"/>
</dbReference>
<evidence type="ECO:0000256" key="2">
    <source>
        <dbReference type="ARBA" id="ARBA00004613"/>
    </source>
</evidence>
<evidence type="ECO:0000259" key="7">
    <source>
        <dbReference type="PROSITE" id="PS51677"/>
    </source>
</evidence>
<dbReference type="SUPFAM" id="SSF53448">
    <property type="entry name" value="Nucleotide-diphospho-sugar transferases"/>
    <property type="match status" value="1"/>
</dbReference>
<dbReference type="GO" id="GO:0016757">
    <property type="term" value="F:glycosyltransferase activity"/>
    <property type="evidence" value="ECO:0007669"/>
    <property type="project" value="UniProtKB-KW"/>
</dbReference>
<dbReference type="PROSITE" id="PS51677">
    <property type="entry name" value="NODB"/>
    <property type="match status" value="1"/>
</dbReference>
<evidence type="ECO:0000256" key="5">
    <source>
        <dbReference type="ARBA" id="ARBA00022729"/>
    </source>
</evidence>
<proteinExistence type="inferred from homology"/>